<proteinExistence type="predicted"/>
<keyword evidence="2" id="KW-1185">Reference proteome</keyword>
<evidence type="ECO:0000313" key="1">
    <source>
        <dbReference type="EMBL" id="SDY17461.1"/>
    </source>
</evidence>
<dbReference type="InterPro" id="IPR010428">
    <property type="entry name" value="Zincin_1"/>
</dbReference>
<keyword evidence="1" id="KW-0378">Hydrolase</keyword>
<protein>
    <submittedName>
        <fullName evidence="1">Predicted Zn-dependent protease, minimal metalloprotease (MMP)-like domain</fullName>
    </submittedName>
</protein>
<dbReference type="AlphaFoldDB" id="A0A1H3HPM6"/>
<reference evidence="2" key="1">
    <citation type="submission" date="2016-10" db="EMBL/GenBank/DDBJ databases">
        <authorList>
            <person name="Varghese N."/>
            <person name="Submissions S."/>
        </authorList>
    </citation>
    <scope>NUCLEOTIDE SEQUENCE [LARGE SCALE GENOMIC DNA]</scope>
    <source>
        <strain evidence="2">DSM 45245</strain>
    </source>
</reference>
<dbReference type="Proteomes" id="UP000242415">
    <property type="component" value="Unassembled WGS sequence"/>
</dbReference>
<dbReference type="Gene3D" id="3.30.2010.20">
    <property type="match status" value="1"/>
</dbReference>
<dbReference type="CDD" id="cd12952">
    <property type="entry name" value="MMP_ACEL2062"/>
    <property type="match status" value="1"/>
</dbReference>
<sequence length="142" mass="15904">MIGDRPARVPDHADLRIALVRHNGPVPVEMSRERFEELVGEALDEVPEELLGLMSNVVILVEDESPPDDPELLGLYEGHALTTRGWDYAGVLPDRITIYRNPILRICDSEEDVVDEVAVTVVHEIAHHFGIDDERLHALGWG</sequence>
<keyword evidence="1" id="KW-0645">Protease</keyword>
<dbReference type="EMBL" id="FNPH01000001">
    <property type="protein sequence ID" value="SDY17461.1"/>
    <property type="molecule type" value="Genomic_DNA"/>
</dbReference>
<keyword evidence="1" id="KW-0482">Metalloprotease</keyword>
<gene>
    <name evidence="1" type="ORF">SAMN05444365_101936</name>
</gene>
<accession>A0A1H3HPM6</accession>
<dbReference type="SUPFAM" id="SSF55486">
    <property type="entry name" value="Metalloproteases ('zincins'), catalytic domain"/>
    <property type="match status" value="1"/>
</dbReference>
<dbReference type="InterPro" id="IPR038555">
    <property type="entry name" value="Zincin_1_sf"/>
</dbReference>
<dbReference type="STRING" id="405436.SAMN05444365_101936"/>
<dbReference type="GO" id="GO:0006508">
    <property type="term" value="P:proteolysis"/>
    <property type="evidence" value="ECO:0007669"/>
    <property type="project" value="UniProtKB-KW"/>
</dbReference>
<evidence type="ECO:0000313" key="2">
    <source>
        <dbReference type="Proteomes" id="UP000242415"/>
    </source>
</evidence>
<name>A0A1H3HPM6_9ACTN</name>
<dbReference type="Pfam" id="PF06262">
    <property type="entry name" value="Zincin_1"/>
    <property type="match status" value="1"/>
</dbReference>
<dbReference type="GO" id="GO:0008237">
    <property type="term" value="F:metallopeptidase activity"/>
    <property type="evidence" value="ECO:0007669"/>
    <property type="project" value="UniProtKB-KW"/>
</dbReference>
<organism evidence="1 2">
    <name type="scientific">Micromonospora pattaloongensis</name>
    <dbReference type="NCBI Taxonomy" id="405436"/>
    <lineage>
        <taxon>Bacteria</taxon>
        <taxon>Bacillati</taxon>
        <taxon>Actinomycetota</taxon>
        <taxon>Actinomycetes</taxon>
        <taxon>Micromonosporales</taxon>
        <taxon>Micromonosporaceae</taxon>
        <taxon>Micromonospora</taxon>
    </lineage>
</organism>